<evidence type="ECO:0000256" key="1">
    <source>
        <dbReference type="SAM" id="MobiDB-lite"/>
    </source>
</evidence>
<gene>
    <name evidence="2" type="ORF">GGI25_003145</name>
</gene>
<dbReference type="Proteomes" id="UP001151518">
    <property type="component" value="Unassembled WGS sequence"/>
</dbReference>
<evidence type="ECO:0000313" key="3">
    <source>
        <dbReference type="Proteomes" id="UP001151518"/>
    </source>
</evidence>
<dbReference type="EMBL" id="JANBTW010000032">
    <property type="protein sequence ID" value="KAJ2677510.1"/>
    <property type="molecule type" value="Genomic_DNA"/>
</dbReference>
<accession>A0A9W8G986</accession>
<feature type="region of interest" description="Disordered" evidence="1">
    <location>
        <begin position="147"/>
        <end position="170"/>
    </location>
</feature>
<reference evidence="2" key="1">
    <citation type="submission" date="2022-07" db="EMBL/GenBank/DDBJ databases">
        <title>Phylogenomic reconstructions and comparative analyses of Kickxellomycotina fungi.</title>
        <authorList>
            <person name="Reynolds N.K."/>
            <person name="Stajich J.E."/>
            <person name="Barry K."/>
            <person name="Grigoriev I.V."/>
            <person name="Crous P."/>
            <person name="Smith M.E."/>
        </authorList>
    </citation>
    <scope>NUCLEOTIDE SEQUENCE</scope>
    <source>
        <strain evidence="2">NRRL 3115</strain>
    </source>
</reference>
<dbReference type="AlphaFoldDB" id="A0A9W8G986"/>
<feature type="compositionally biased region" description="Polar residues" evidence="1">
    <location>
        <begin position="148"/>
        <end position="164"/>
    </location>
</feature>
<name>A0A9W8G986_9FUNG</name>
<proteinExistence type="predicted"/>
<organism evidence="2 3">
    <name type="scientific">Coemansia spiralis</name>
    <dbReference type="NCBI Taxonomy" id="417178"/>
    <lineage>
        <taxon>Eukaryota</taxon>
        <taxon>Fungi</taxon>
        <taxon>Fungi incertae sedis</taxon>
        <taxon>Zoopagomycota</taxon>
        <taxon>Kickxellomycotina</taxon>
        <taxon>Kickxellomycetes</taxon>
        <taxon>Kickxellales</taxon>
        <taxon>Kickxellaceae</taxon>
        <taxon>Coemansia</taxon>
    </lineage>
</organism>
<sequence>MVFGAAAQTSAVNNGAQQTPASFSSPANNSSSVILWQWVVMLPKLWIVLRSLGRLFLGRQPLAPTEQRRRRNQKAERANAKFAFNKAIASFEHLVLNGCRRVVCTATEECSVTRLLFAISLHGAQAMLLCTGLGFVPTLYTDELNQAHPGSSKQAHSEPSSMRCTNPCWP</sequence>
<protein>
    <submittedName>
        <fullName evidence="2">Uncharacterized protein</fullName>
    </submittedName>
</protein>
<evidence type="ECO:0000313" key="2">
    <source>
        <dbReference type="EMBL" id="KAJ2677510.1"/>
    </source>
</evidence>
<comment type="caution">
    <text evidence="2">The sequence shown here is derived from an EMBL/GenBank/DDBJ whole genome shotgun (WGS) entry which is preliminary data.</text>
</comment>